<dbReference type="SUPFAM" id="SSF88723">
    <property type="entry name" value="PIN domain-like"/>
    <property type="match status" value="1"/>
</dbReference>
<keyword evidence="5" id="KW-0479">Metal-binding</keyword>
<protein>
    <submittedName>
        <fullName evidence="13">Uncharacterized protein</fullName>
    </submittedName>
</protein>
<keyword evidence="9" id="KW-0539">Nucleus</keyword>
<dbReference type="InterPro" id="IPR006084">
    <property type="entry name" value="XPG/Rad2"/>
</dbReference>
<dbReference type="AlphaFoldDB" id="A0A818Q704"/>
<evidence type="ECO:0000256" key="8">
    <source>
        <dbReference type="ARBA" id="ARBA00022842"/>
    </source>
</evidence>
<proteinExistence type="inferred from homology"/>
<sequence>MGVQNFWQLIELTGRPVNMNKGLEGKILAIDISIWLHQAAKGMRDRQNPHILLLLHRICKLLHFKIKPIFIFDGGKYCFYFVFWAERRQRRDVAATKAKEAKNKIRTNYLKMLAIQQLKGEEIESLPPIPIDDQEKDLFELPDTHLRSQLVDDDDNDIEGDDDDILENTELEPVVKRKKQRTTWSRKRPDSNTNYHYVLPKFSDLDDSALNNLPVEMQHEILSDMKEGLKRGRHQVEDMPQKSDDFSDYQVQKLLKQSLVSQKIFNLNKAMKRQKFDIPTESNAKVYAGKLASDASTQYILIKSDTAQKPTPSNLSTISSTSSLNSSFSRQSTSDFCADSMMNRDPCSAFTQRRSTTIETDSIIPTNIHESSPIKEQSITTDTSQSLLKESPIQKDIHFELEKRSPIEKSVIQRTSYEEDIDLELAIQRSLEDQQDSIIKENNDISNIVESSSDSDESDFIDVPVLPKQREPIILPQFENDESHDRIETSHNTTSSEFIELDNDNETSHSSSAAIDDIKMYIEDNKEELSVADVEDIKESSFSQLESLEQLQAELIDDTAAQLTTARGNERLTATLTDTMHEDTQYLLRLFGIPYLVSPTEAEAQCAYLDLSNQCDGVITDDSDVWLFGSSHVYRHFFRQDQLVEYYDGTIILNQLGLDRESMIAVGMIVGSDYTKGIPNAGIMTALEILQEFHGTCMERLEKFRRWWKKAQKSDYKTESKVLKRLKNLELFEGFPNKAIYDAYIKPKIDYDQTKFTWAMPQLELIREFIGTKLKWDRRKIDDMILPVIKRMNTKEIQSRIDSFFAPYAFENNSKSYRKNTRLQSAINLLKERTQEAKDIPLENEINDDEDEDDNIPIPEKQPIKKRKRTKNTKLMNNVLDTANKTNRRSKKKITITSPVLSDDDDNS</sequence>
<evidence type="ECO:0000259" key="12">
    <source>
        <dbReference type="SMART" id="SM00485"/>
    </source>
</evidence>
<dbReference type="GO" id="GO:0005634">
    <property type="term" value="C:nucleus"/>
    <property type="evidence" value="ECO:0007669"/>
    <property type="project" value="UniProtKB-SubCell"/>
</dbReference>
<evidence type="ECO:0000256" key="9">
    <source>
        <dbReference type="ARBA" id="ARBA00023242"/>
    </source>
</evidence>
<dbReference type="InterPro" id="IPR029060">
    <property type="entry name" value="PIN-like_dom_sf"/>
</dbReference>
<gene>
    <name evidence="13" type="ORF">OKA104_LOCUS8083</name>
</gene>
<feature type="compositionally biased region" description="Low complexity" evidence="10">
    <location>
        <begin position="311"/>
        <end position="328"/>
    </location>
</feature>
<feature type="domain" description="XPG N-terminal" evidence="12">
    <location>
        <begin position="1"/>
        <end position="94"/>
    </location>
</feature>
<organism evidence="13 14">
    <name type="scientific">Adineta steineri</name>
    <dbReference type="NCBI Taxonomy" id="433720"/>
    <lineage>
        <taxon>Eukaryota</taxon>
        <taxon>Metazoa</taxon>
        <taxon>Spiralia</taxon>
        <taxon>Gnathifera</taxon>
        <taxon>Rotifera</taxon>
        <taxon>Eurotatoria</taxon>
        <taxon>Bdelloidea</taxon>
        <taxon>Adinetida</taxon>
        <taxon>Adinetidae</taxon>
        <taxon>Adineta</taxon>
    </lineage>
</organism>
<dbReference type="SMART" id="SM00485">
    <property type="entry name" value="XPGN"/>
    <property type="match status" value="1"/>
</dbReference>
<dbReference type="Pfam" id="PF00752">
    <property type="entry name" value="XPG_N"/>
    <property type="match status" value="1"/>
</dbReference>
<keyword evidence="7" id="KW-0378">Hydrolase</keyword>
<evidence type="ECO:0000256" key="5">
    <source>
        <dbReference type="ARBA" id="ARBA00022723"/>
    </source>
</evidence>
<name>A0A818Q704_9BILA</name>
<evidence type="ECO:0000313" key="13">
    <source>
        <dbReference type="EMBL" id="CAF3630137.1"/>
    </source>
</evidence>
<keyword evidence="4" id="KW-0540">Nuclease</keyword>
<comment type="similarity">
    <text evidence="3">Belongs to the XPG/RAD2 endonuclease family. XPG subfamily.</text>
</comment>
<evidence type="ECO:0000259" key="11">
    <source>
        <dbReference type="SMART" id="SM00484"/>
    </source>
</evidence>
<keyword evidence="6" id="KW-0255">Endonuclease</keyword>
<evidence type="ECO:0000256" key="1">
    <source>
        <dbReference type="ARBA" id="ARBA00001946"/>
    </source>
</evidence>
<evidence type="ECO:0000256" key="7">
    <source>
        <dbReference type="ARBA" id="ARBA00022801"/>
    </source>
</evidence>
<evidence type="ECO:0000256" key="10">
    <source>
        <dbReference type="SAM" id="MobiDB-lite"/>
    </source>
</evidence>
<comment type="caution">
    <text evidence="13">The sequence shown here is derived from an EMBL/GenBank/DDBJ whole genome shotgun (WGS) entry which is preliminary data.</text>
</comment>
<feature type="region of interest" description="Disordered" evidence="10">
    <location>
        <begin position="839"/>
        <end position="908"/>
    </location>
</feature>
<dbReference type="PRINTS" id="PR00066">
    <property type="entry name" value="XRODRMPGMNTG"/>
</dbReference>
<dbReference type="Gene3D" id="3.40.50.1010">
    <property type="entry name" value="5'-nuclease"/>
    <property type="match status" value="2"/>
</dbReference>
<dbReference type="InterPro" id="IPR001044">
    <property type="entry name" value="XPG/Rad2_eukaryotes"/>
</dbReference>
<dbReference type="EMBL" id="CAJOAY010000322">
    <property type="protein sequence ID" value="CAF3630137.1"/>
    <property type="molecule type" value="Genomic_DNA"/>
</dbReference>
<dbReference type="InterPro" id="IPR036279">
    <property type="entry name" value="5-3_exonuclease_C_sf"/>
</dbReference>
<dbReference type="GO" id="GO:0003697">
    <property type="term" value="F:single-stranded DNA binding"/>
    <property type="evidence" value="ECO:0007669"/>
    <property type="project" value="InterPro"/>
</dbReference>
<evidence type="ECO:0000256" key="2">
    <source>
        <dbReference type="ARBA" id="ARBA00004123"/>
    </source>
</evidence>
<dbReference type="SMART" id="SM00484">
    <property type="entry name" value="XPGI"/>
    <property type="match status" value="1"/>
</dbReference>
<dbReference type="PRINTS" id="PR00853">
    <property type="entry name" value="XPGRADSUPER"/>
</dbReference>
<dbReference type="GO" id="GO:0046872">
    <property type="term" value="F:metal ion binding"/>
    <property type="evidence" value="ECO:0007669"/>
    <property type="project" value="UniProtKB-KW"/>
</dbReference>
<keyword evidence="8" id="KW-0460">Magnesium</keyword>
<evidence type="ECO:0000256" key="3">
    <source>
        <dbReference type="ARBA" id="ARBA00005283"/>
    </source>
</evidence>
<feature type="region of interest" description="Disordered" evidence="10">
    <location>
        <begin position="307"/>
        <end position="328"/>
    </location>
</feature>
<dbReference type="Gene3D" id="1.10.150.20">
    <property type="entry name" value="5' to 3' exonuclease, C-terminal subdomain"/>
    <property type="match status" value="1"/>
</dbReference>
<feature type="compositionally biased region" description="Polar residues" evidence="10">
    <location>
        <begin position="873"/>
        <end position="885"/>
    </location>
</feature>
<dbReference type="SUPFAM" id="SSF47807">
    <property type="entry name" value="5' to 3' exonuclease, C-terminal subdomain"/>
    <property type="match status" value="1"/>
</dbReference>
<evidence type="ECO:0000313" key="14">
    <source>
        <dbReference type="Proteomes" id="UP000663881"/>
    </source>
</evidence>
<feature type="compositionally biased region" description="Acidic residues" evidence="10">
    <location>
        <begin position="845"/>
        <end position="855"/>
    </location>
</feature>
<dbReference type="PANTHER" id="PTHR16171">
    <property type="entry name" value="DNA REPAIR PROTEIN COMPLEMENTING XP-G CELLS-RELATED"/>
    <property type="match status" value="1"/>
</dbReference>
<reference evidence="13" key="1">
    <citation type="submission" date="2021-02" db="EMBL/GenBank/DDBJ databases">
        <authorList>
            <person name="Nowell W R."/>
        </authorList>
    </citation>
    <scope>NUCLEOTIDE SEQUENCE</scope>
</reference>
<dbReference type="SMART" id="SM00279">
    <property type="entry name" value="HhH2"/>
    <property type="match status" value="1"/>
</dbReference>
<dbReference type="CDD" id="cd09868">
    <property type="entry name" value="PIN_XPG_RAD2"/>
    <property type="match status" value="2"/>
</dbReference>
<feature type="domain" description="XPG-I" evidence="11">
    <location>
        <begin position="589"/>
        <end position="658"/>
    </location>
</feature>
<dbReference type="GO" id="GO:0016787">
    <property type="term" value="F:hydrolase activity"/>
    <property type="evidence" value="ECO:0007669"/>
    <property type="project" value="UniProtKB-KW"/>
</dbReference>
<dbReference type="GO" id="GO:0004520">
    <property type="term" value="F:DNA endonuclease activity"/>
    <property type="evidence" value="ECO:0007669"/>
    <property type="project" value="TreeGrafter"/>
</dbReference>
<evidence type="ECO:0000256" key="4">
    <source>
        <dbReference type="ARBA" id="ARBA00022722"/>
    </source>
</evidence>
<dbReference type="GO" id="GO:0006289">
    <property type="term" value="P:nucleotide-excision repair"/>
    <property type="evidence" value="ECO:0007669"/>
    <property type="project" value="InterPro"/>
</dbReference>
<comment type="subcellular location">
    <subcellularLocation>
        <location evidence="2">Nucleus</location>
    </subcellularLocation>
</comment>
<dbReference type="InterPro" id="IPR006086">
    <property type="entry name" value="XPG-I_dom"/>
</dbReference>
<dbReference type="InterPro" id="IPR006085">
    <property type="entry name" value="XPG_DNA_repair_N"/>
</dbReference>
<evidence type="ECO:0000256" key="6">
    <source>
        <dbReference type="ARBA" id="ARBA00022759"/>
    </source>
</evidence>
<dbReference type="InterPro" id="IPR008918">
    <property type="entry name" value="HhH2"/>
</dbReference>
<dbReference type="Proteomes" id="UP000663881">
    <property type="component" value="Unassembled WGS sequence"/>
</dbReference>
<comment type="cofactor">
    <cofactor evidence="1">
        <name>Mg(2+)</name>
        <dbReference type="ChEBI" id="CHEBI:18420"/>
    </cofactor>
</comment>
<dbReference type="Pfam" id="PF00867">
    <property type="entry name" value="XPG_I"/>
    <property type="match status" value="1"/>
</dbReference>
<accession>A0A818Q704</accession>
<dbReference type="PANTHER" id="PTHR16171:SF7">
    <property type="entry name" value="DNA REPAIR PROTEIN RAD2"/>
    <property type="match status" value="1"/>
</dbReference>